<name>A0A1Q3AUD9_CEPFO</name>
<dbReference type="InParanoid" id="A0A1Q3AUD9"/>
<dbReference type="AlphaFoldDB" id="A0A1Q3AUD9"/>
<gene>
    <name evidence="1" type="ORF">CFOL_v3_02879</name>
</gene>
<keyword evidence="2" id="KW-1185">Reference proteome</keyword>
<sequence>MATNTIQLQLPKLNGNFFDNWSTQLKVFYRSQDLWNLVENDYTEVANPIVFEALRKEEKDLLVETQKKDQNALYAIFQAVEDTIFEKISSAKTAKKAWDIF</sequence>
<reference evidence="2" key="1">
    <citation type="submission" date="2016-04" db="EMBL/GenBank/DDBJ databases">
        <title>Cephalotus genome sequencing.</title>
        <authorList>
            <person name="Fukushima K."/>
            <person name="Hasebe M."/>
            <person name="Fang X."/>
        </authorList>
    </citation>
    <scope>NUCLEOTIDE SEQUENCE [LARGE SCALE GENOMIC DNA]</scope>
    <source>
        <strain evidence="2">cv. St1</strain>
    </source>
</reference>
<protein>
    <recommendedName>
        <fullName evidence="3">DUF4219 domain-containing protein</fullName>
    </recommendedName>
</protein>
<organism evidence="1 2">
    <name type="scientific">Cephalotus follicularis</name>
    <name type="common">Albany pitcher plant</name>
    <dbReference type="NCBI Taxonomy" id="3775"/>
    <lineage>
        <taxon>Eukaryota</taxon>
        <taxon>Viridiplantae</taxon>
        <taxon>Streptophyta</taxon>
        <taxon>Embryophyta</taxon>
        <taxon>Tracheophyta</taxon>
        <taxon>Spermatophyta</taxon>
        <taxon>Magnoliopsida</taxon>
        <taxon>eudicotyledons</taxon>
        <taxon>Gunneridae</taxon>
        <taxon>Pentapetalae</taxon>
        <taxon>rosids</taxon>
        <taxon>fabids</taxon>
        <taxon>Oxalidales</taxon>
        <taxon>Cephalotaceae</taxon>
        <taxon>Cephalotus</taxon>
    </lineage>
</organism>
<accession>A0A1Q3AUD9</accession>
<evidence type="ECO:0000313" key="2">
    <source>
        <dbReference type="Proteomes" id="UP000187406"/>
    </source>
</evidence>
<dbReference type="EMBL" id="BDDD01000107">
    <property type="protein sequence ID" value="GAV59348.1"/>
    <property type="molecule type" value="Genomic_DNA"/>
</dbReference>
<evidence type="ECO:0000313" key="1">
    <source>
        <dbReference type="EMBL" id="GAV59348.1"/>
    </source>
</evidence>
<dbReference type="Proteomes" id="UP000187406">
    <property type="component" value="Unassembled WGS sequence"/>
</dbReference>
<dbReference type="OrthoDB" id="8063676at2759"/>
<comment type="caution">
    <text evidence="1">The sequence shown here is derived from an EMBL/GenBank/DDBJ whole genome shotgun (WGS) entry which is preliminary data.</text>
</comment>
<evidence type="ECO:0008006" key="3">
    <source>
        <dbReference type="Google" id="ProtNLM"/>
    </source>
</evidence>
<dbReference type="Pfam" id="PF14223">
    <property type="entry name" value="Retrotran_gag_2"/>
    <property type="match status" value="1"/>
</dbReference>
<proteinExistence type="predicted"/>